<dbReference type="AlphaFoldDB" id="A0A100W6Y2"/>
<gene>
    <name evidence="1" type="ORF">RMCB_6794</name>
</gene>
<proteinExistence type="predicted"/>
<dbReference type="EMBL" id="BCSX01000056">
    <property type="protein sequence ID" value="GAS92698.1"/>
    <property type="molecule type" value="Genomic_DNA"/>
</dbReference>
<name>A0A100W6Y2_9MYCO</name>
<accession>A0A100W6Y2</accession>
<dbReference type="Proteomes" id="UP000069620">
    <property type="component" value="Unassembled WGS sequence"/>
</dbReference>
<dbReference type="OrthoDB" id="4267286at2"/>
<comment type="caution">
    <text evidence="1">The sequence shown here is derived from an EMBL/GenBank/DDBJ whole genome shotgun (WGS) entry which is preliminary data.</text>
</comment>
<dbReference type="RefSeq" id="WP_062832252.1">
    <property type="nucleotide sequence ID" value="NZ_BCSX01000056.1"/>
</dbReference>
<dbReference type="Pfam" id="PF23140">
    <property type="entry name" value="Gp80"/>
    <property type="match status" value="1"/>
</dbReference>
<sequence>MATGLSATNLVDNWLGMLIGTAFTAPSALYAQLHVSAGDPGAAGTANPSAVTTRLQIHMTLASHQLSLTTPYGVWTATASEILGYVSIWDAATSGHFLWSFPMSATHPWNAGDTFTLNSETFSLGPLAA</sequence>
<dbReference type="STRING" id="146020.RMCB_6794"/>
<dbReference type="InterPro" id="IPR056908">
    <property type="entry name" value="Gp80-like"/>
</dbReference>
<reference evidence="2" key="2">
    <citation type="submission" date="2016-02" db="EMBL/GenBank/DDBJ databases">
        <title>Draft genome sequence of five rapidly growing Mycobacterium species.</title>
        <authorList>
            <person name="Katahira K."/>
            <person name="Gotou Y."/>
            <person name="Iida K."/>
            <person name="Ogura Y."/>
            <person name="Hayashi T."/>
        </authorList>
    </citation>
    <scope>NUCLEOTIDE SEQUENCE [LARGE SCALE GENOMIC DNA]</scope>
    <source>
        <strain evidence="2">JCM15654</strain>
    </source>
</reference>
<reference evidence="2" key="1">
    <citation type="journal article" date="2016" name="Genome Announc.">
        <title>Draft Genome Sequences of Five Rapidly Growing Mycobacterium Species, M. thermoresistibile, M. fortuitum subsp. acetamidolyticum, M. canariasense, M. brisbanense, and M. novocastrense.</title>
        <authorList>
            <person name="Katahira K."/>
            <person name="Ogura Y."/>
            <person name="Gotoh Y."/>
            <person name="Hayashi T."/>
        </authorList>
    </citation>
    <scope>NUCLEOTIDE SEQUENCE [LARGE SCALE GENOMIC DNA]</scope>
    <source>
        <strain evidence="2">JCM15654</strain>
    </source>
</reference>
<evidence type="ECO:0000313" key="1">
    <source>
        <dbReference type="EMBL" id="GAS92698.1"/>
    </source>
</evidence>
<keyword evidence="2" id="KW-1185">Reference proteome</keyword>
<protein>
    <submittedName>
        <fullName evidence="1">Uncharacterized protein</fullName>
    </submittedName>
</protein>
<organism evidence="1 2">
    <name type="scientific">Mycolicibacterium brisbanense</name>
    <dbReference type="NCBI Taxonomy" id="146020"/>
    <lineage>
        <taxon>Bacteria</taxon>
        <taxon>Bacillati</taxon>
        <taxon>Actinomycetota</taxon>
        <taxon>Actinomycetes</taxon>
        <taxon>Mycobacteriales</taxon>
        <taxon>Mycobacteriaceae</taxon>
        <taxon>Mycolicibacterium</taxon>
    </lineage>
</organism>
<evidence type="ECO:0000313" key="2">
    <source>
        <dbReference type="Proteomes" id="UP000069620"/>
    </source>
</evidence>